<dbReference type="GO" id="GO:0102758">
    <property type="term" value="F:very-long-chain enoyl-CoA reductase activity"/>
    <property type="evidence" value="ECO:0007669"/>
    <property type="project" value="UniProtKB-EC"/>
</dbReference>
<dbReference type="Proteomes" id="UP000053095">
    <property type="component" value="Unassembled WGS sequence"/>
</dbReference>
<dbReference type="GO" id="GO:0005789">
    <property type="term" value="C:endoplasmic reticulum membrane"/>
    <property type="evidence" value="ECO:0007669"/>
    <property type="project" value="UniProtKB-SubCell"/>
</dbReference>
<keyword evidence="9 20" id="KW-0812">Transmembrane</keyword>
<evidence type="ECO:0000256" key="9">
    <source>
        <dbReference type="ARBA" id="ARBA00022692"/>
    </source>
</evidence>
<dbReference type="PROSITE" id="PS50244">
    <property type="entry name" value="S5A_REDUCTASE"/>
    <property type="match status" value="1"/>
</dbReference>
<dbReference type="GO" id="GO:0042761">
    <property type="term" value="P:very long-chain fatty acid biosynthetic process"/>
    <property type="evidence" value="ECO:0007669"/>
    <property type="project" value="TreeGrafter"/>
</dbReference>
<evidence type="ECO:0000256" key="11">
    <source>
        <dbReference type="ARBA" id="ARBA00022832"/>
    </source>
</evidence>
<evidence type="ECO:0000256" key="12">
    <source>
        <dbReference type="ARBA" id="ARBA00022857"/>
    </source>
</evidence>
<evidence type="ECO:0000259" key="21">
    <source>
        <dbReference type="Pfam" id="PF02544"/>
    </source>
</evidence>
<comment type="similarity">
    <text evidence="4">Belongs to the steroid 5-alpha reductase family.</text>
</comment>
<gene>
    <name evidence="22" type="ORF">TCE0_042f15091</name>
</gene>
<evidence type="ECO:0000256" key="13">
    <source>
        <dbReference type="ARBA" id="ARBA00022989"/>
    </source>
</evidence>
<evidence type="ECO:0000256" key="18">
    <source>
        <dbReference type="ARBA" id="ARBA00051495"/>
    </source>
</evidence>
<evidence type="ECO:0000256" key="19">
    <source>
        <dbReference type="ARBA" id="ARBA00058640"/>
    </source>
</evidence>
<proteinExistence type="inferred from homology"/>
<keyword evidence="12" id="KW-0521">NADP</keyword>
<feature type="transmembrane region" description="Helical" evidence="20">
    <location>
        <begin position="162"/>
        <end position="181"/>
    </location>
</feature>
<feature type="transmembrane region" description="Helical" evidence="20">
    <location>
        <begin position="236"/>
        <end position="256"/>
    </location>
</feature>
<comment type="similarity">
    <text evidence="3">Belongs to the glycosyltransferase 34 family.</text>
</comment>
<keyword evidence="23" id="KW-1185">Reference proteome</keyword>
<keyword evidence="13 20" id="KW-1133">Transmembrane helix</keyword>
<evidence type="ECO:0000256" key="6">
    <source>
        <dbReference type="ARBA" id="ARBA00022516"/>
    </source>
</evidence>
<evidence type="ECO:0000256" key="3">
    <source>
        <dbReference type="ARBA" id="ARBA00005664"/>
    </source>
</evidence>
<evidence type="ECO:0000256" key="5">
    <source>
        <dbReference type="ARBA" id="ARBA00012530"/>
    </source>
</evidence>
<accession>A0A6V8HJH9</accession>
<keyword evidence="15" id="KW-0443">Lipid metabolism</keyword>
<dbReference type="InterPro" id="IPR039357">
    <property type="entry name" value="SRD5A/TECR"/>
</dbReference>
<dbReference type="Pfam" id="PF05637">
    <property type="entry name" value="Glyco_transf_34"/>
    <property type="match status" value="1"/>
</dbReference>
<dbReference type="InterPro" id="IPR029044">
    <property type="entry name" value="Nucleotide-diphossugar_trans"/>
</dbReference>
<comment type="subcellular location">
    <subcellularLocation>
        <location evidence="1">Endoplasmic reticulum membrane</location>
        <topology evidence="1">Multi-pass membrane protein</topology>
    </subcellularLocation>
</comment>
<comment type="caution">
    <text evidence="22">The sequence shown here is derived from an EMBL/GenBank/DDBJ whole genome shotgun (WGS) entry which is preliminary data.</text>
</comment>
<evidence type="ECO:0000256" key="14">
    <source>
        <dbReference type="ARBA" id="ARBA00023002"/>
    </source>
</evidence>
<keyword evidence="11" id="KW-0276">Fatty acid metabolism</keyword>
<evidence type="ECO:0000256" key="20">
    <source>
        <dbReference type="SAM" id="Phobius"/>
    </source>
</evidence>
<dbReference type="PANTHER" id="PTHR10556:SF28">
    <property type="entry name" value="VERY-LONG-CHAIN ENOYL-COA REDUCTASE"/>
    <property type="match status" value="1"/>
</dbReference>
<evidence type="ECO:0000256" key="10">
    <source>
        <dbReference type="ARBA" id="ARBA00022824"/>
    </source>
</evidence>
<comment type="function">
    <text evidence="19">Catalyzes the last of the four reactions of the long-chain fatty acids elongation cycle. This endoplasmic reticulum-bound enzymatic process, allows the addition of 2 carbons to the chain of long- and very long-chain fatty acids/VLCFAs per cycle. This enzyme reduces the trans-2,3-enoyl-CoA fatty acid intermediate to an acyl-CoA that can be further elongated by entering a new cycle of elongation. Thereby, it participates in the production of VLCFAs of different chain lengths that are involved in multiple biological processes as precursors of membrane lipids and lipid mediators.</text>
</comment>
<sequence length="694" mass="78992">MSTIELVINPRGKPIRKLPKELTVSTKAPASDIYNTLAQKTGYSIHRLRITKGSDGSVLPNGLETIDGSGLRAQSVIYVKDLGPQLGWRFVYVIEYLGPLVFPPLFLYVLRPYLYFNFDQLPEPSLLQQLVCALLFVHFLKREIETIFIHRFSLATMPARNIFKNCAHYWALAGVNIAYWVFRPDSPTATDDLNPILYYGGLFLFVFGELANLNAHLILRNLRRPGTTERGIPKGFGFGLVTCPNYMFEIIAWIGVYLLTGLSWSVLIFLVLGTFQMWDWAKKKERRYRKEFGDKYKRKRFVVLPPLLIGTTARRHIGFVELEEEKRTGVFLDTALALSQAPGLSKWTNDLAVVEYNVLGQKSLGTLVAMHHALPPRKSSKAPPFAPRTSNLSLQRRRQLKLLGLIAFGLIFALFVLSRFFSFSVSEQIAAVIPSGTANVVLVTLFDRQVLSERYAQWIQSNREDYASRHGYATFFANTSDYLYTLDEKTPRSWAQVPAVRHAMAENPHSTYFFFLDAHAFIVDPTLPLTSHVLEPKRLESLMIKDHPVVPPDSVIKTFSHLTPKDVELIITQDGEDLVPGSFIIKQGPWARFFLDVWYDPLYRSYNFARAEKHALDHIVQWHATILAKLALIPQRTINSYSKDSPDVAADGIYHDGDFVIHLNACDAQGRSCEEELQPYYSMWQRKTSSSRSS</sequence>
<comment type="pathway">
    <text evidence="2">Lipid metabolism; fatty acid biosynthesis.</text>
</comment>
<dbReference type="Pfam" id="PF02544">
    <property type="entry name" value="Steroid_dh"/>
    <property type="match status" value="1"/>
</dbReference>
<feature type="transmembrane region" description="Helical" evidence="20">
    <location>
        <begin position="196"/>
        <end position="215"/>
    </location>
</feature>
<reference evidence="23" key="1">
    <citation type="journal article" date="2015" name="Genome Announc.">
        <title>Draft genome sequence of Talaromyces cellulolyticus strain Y-94, a source of lignocellulosic biomass-degrading enzymes.</title>
        <authorList>
            <person name="Fujii T."/>
            <person name="Koike H."/>
            <person name="Sawayama S."/>
            <person name="Yano S."/>
            <person name="Inoue H."/>
        </authorList>
    </citation>
    <scope>NUCLEOTIDE SEQUENCE [LARGE SCALE GENOMIC DNA]</scope>
    <source>
        <strain evidence="23">Y-94</strain>
    </source>
</reference>
<dbReference type="EMBL" id="DF933838">
    <property type="protein sequence ID" value="GAM41740.1"/>
    <property type="molecule type" value="Genomic_DNA"/>
</dbReference>
<evidence type="ECO:0000256" key="16">
    <source>
        <dbReference type="ARBA" id="ARBA00023136"/>
    </source>
</evidence>
<feature type="domain" description="3-oxo-5-alpha-steroid 4-dehydrogenase C-terminal" evidence="21">
    <location>
        <begin position="156"/>
        <end position="306"/>
    </location>
</feature>
<name>A0A6V8HJH9_TALPI</name>
<evidence type="ECO:0000256" key="1">
    <source>
        <dbReference type="ARBA" id="ARBA00004477"/>
    </source>
</evidence>
<evidence type="ECO:0000256" key="7">
    <source>
        <dbReference type="ARBA" id="ARBA00022676"/>
    </source>
</evidence>
<dbReference type="InterPro" id="IPR001104">
    <property type="entry name" value="3-oxo-5_a-steroid_4-DH_C"/>
</dbReference>
<evidence type="ECO:0000256" key="2">
    <source>
        <dbReference type="ARBA" id="ARBA00005194"/>
    </source>
</evidence>
<keyword evidence="17" id="KW-0275">Fatty acid biosynthesis</keyword>
<evidence type="ECO:0000256" key="15">
    <source>
        <dbReference type="ARBA" id="ARBA00023098"/>
    </source>
</evidence>
<dbReference type="EC" id="1.3.1.93" evidence="5"/>
<evidence type="ECO:0000256" key="4">
    <source>
        <dbReference type="ARBA" id="ARBA00007742"/>
    </source>
</evidence>
<feature type="transmembrane region" description="Helical" evidence="20">
    <location>
        <begin position="402"/>
        <end position="422"/>
    </location>
</feature>
<comment type="catalytic activity">
    <reaction evidence="18">
        <text>a very-long-chain 2,3-saturated fatty acyl-CoA + NADP(+) = a very-long-chain (2E)-enoyl-CoA + NADPH + H(+)</text>
        <dbReference type="Rhea" id="RHEA:14473"/>
        <dbReference type="ChEBI" id="CHEBI:15378"/>
        <dbReference type="ChEBI" id="CHEBI:57783"/>
        <dbReference type="ChEBI" id="CHEBI:58349"/>
        <dbReference type="ChEBI" id="CHEBI:83724"/>
        <dbReference type="ChEBI" id="CHEBI:83728"/>
        <dbReference type="EC" id="1.3.1.93"/>
    </reaction>
</comment>
<evidence type="ECO:0000256" key="8">
    <source>
        <dbReference type="ARBA" id="ARBA00022679"/>
    </source>
</evidence>
<protein>
    <recommendedName>
        <fullName evidence="5">very-long-chain enoyl-CoA reductase</fullName>
        <ecNumber evidence="5">1.3.1.93</ecNumber>
    </recommendedName>
</protein>
<dbReference type="FunFam" id="1.20.120.1630:FF:000010">
    <property type="entry name" value="Steroid alpha reductase family protein"/>
    <property type="match status" value="1"/>
</dbReference>
<keyword evidence="16 20" id="KW-0472">Membrane</keyword>
<dbReference type="GO" id="GO:0016757">
    <property type="term" value="F:glycosyltransferase activity"/>
    <property type="evidence" value="ECO:0007669"/>
    <property type="project" value="UniProtKB-KW"/>
</dbReference>
<keyword evidence="6" id="KW-0444">Lipid biosynthesis</keyword>
<evidence type="ECO:0000313" key="23">
    <source>
        <dbReference type="Proteomes" id="UP000053095"/>
    </source>
</evidence>
<feature type="transmembrane region" description="Helical" evidence="20">
    <location>
        <begin position="262"/>
        <end position="281"/>
    </location>
</feature>
<dbReference type="InterPro" id="IPR008630">
    <property type="entry name" value="Glyco_trans_34"/>
</dbReference>
<dbReference type="Gene3D" id="1.20.120.1630">
    <property type="match status" value="1"/>
</dbReference>
<feature type="transmembrane region" description="Helical" evidence="20">
    <location>
        <begin position="90"/>
        <end position="110"/>
    </location>
</feature>
<evidence type="ECO:0000256" key="17">
    <source>
        <dbReference type="ARBA" id="ARBA00023160"/>
    </source>
</evidence>
<dbReference type="FunFam" id="3.90.550.10:FF:000149">
    <property type="entry name" value="Alpha-1,6-mannosyltransferase subunit"/>
    <property type="match status" value="1"/>
</dbReference>
<evidence type="ECO:0000313" key="22">
    <source>
        <dbReference type="EMBL" id="GAM41740.1"/>
    </source>
</evidence>
<keyword evidence="14" id="KW-0560">Oxidoreductase</keyword>
<dbReference type="AlphaFoldDB" id="A0A6V8HJH9"/>
<keyword evidence="7" id="KW-0328">Glycosyltransferase</keyword>
<keyword evidence="8" id="KW-0808">Transferase</keyword>
<keyword evidence="10" id="KW-0256">Endoplasmic reticulum</keyword>
<organism evidence="22 23">
    <name type="scientific">Talaromyces pinophilus</name>
    <name type="common">Penicillium pinophilum</name>
    <dbReference type="NCBI Taxonomy" id="128442"/>
    <lineage>
        <taxon>Eukaryota</taxon>
        <taxon>Fungi</taxon>
        <taxon>Dikarya</taxon>
        <taxon>Ascomycota</taxon>
        <taxon>Pezizomycotina</taxon>
        <taxon>Eurotiomycetes</taxon>
        <taxon>Eurotiomycetidae</taxon>
        <taxon>Eurotiales</taxon>
        <taxon>Trichocomaceae</taxon>
        <taxon>Talaromyces</taxon>
        <taxon>Talaromyces sect. Talaromyces</taxon>
    </lineage>
</organism>
<dbReference type="PANTHER" id="PTHR10556">
    <property type="entry name" value="3-OXO-5-ALPHA-STEROID 4-DEHYDROGENASE"/>
    <property type="match status" value="1"/>
</dbReference>
<dbReference type="Gene3D" id="3.90.550.10">
    <property type="entry name" value="Spore Coat Polysaccharide Biosynthesis Protein SpsA, Chain A"/>
    <property type="match status" value="1"/>
</dbReference>